<gene>
    <name evidence="1" type="ORF">SAMN04488006_0844</name>
</gene>
<dbReference type="RefSeq" id="WP_090223002.1">
    <property type="nucleotide sequence ID" value="NZ_FOZP01000001.1"/>
</dbReference>
<keyword evidence="2" id="KW-1185">Reference proteome</keyword>
<dbReference type="OrthoDB" id="1119476at2"/>
<evidence type="ECO:0000313" key="2">
    <source>
        <dbReference type="Proteomes" id="UP000199312"/>
    </source>
</evidence>
<dbReference type="AlphaFoldDB" id="A0A1I6P2W1"/>
<reference evidence="2" key="1">
    <citation type="submission" date="2016-10" db="EMBL/GenBank/DDBJ databases">
        <authorList>
            <person name="Varghese N."/>
            <person name="Submissions S."/>
        </authorList>
    </citation>
    <scope>NUCLEOTIDE SEQUENCE [LARGE SCALE GENOMIC DNA]</scope>
    <source>
        <strain evidence="2">DSM 24450</strain>
    </source>
</reference>
<evidence type="ECO:0000313" key="1">
    <source>
        <dbReference type="EMBL" id="SFS34546.1"/>
    </source>
</evidence>
<dbReference type="Proteomes" id="UP000199312">
    <property type="component" value="Unassembled WGS sequence"/>
</dbReference>
<name>A0A1I6P2W1_9FLAO</name>
<accession>A0A1I6P2W1</accession>
<sequence length="149" mass="17159">MRKYLLLFVILATFNSCNDSDCDLYSTGPPITYVELVDSDTGENIFTSGEYQYTDIEVVNAEGETVTSDFIYENDYNIIRFIPYTYSSSNVIFIKVEDNINEDDINVKITFDIKKVETECYTNYYIENLEVENYLSETDANTGLLTIKV</sequence>
<dbReference type="STRING" id="593133.SAMN04488006_0844"/>
<dbReference type="EMBL" id="FOZP01000001">
    <property type="protein sequence ID" value="SFS34546.1"/>
    <property type="molecule type" value="Genomic_DNA"/>
</dbReference>
<organism evidence="1 2">
    <name type="scientific">Lutibacter maritimus</name>
    <dbReference type="NCBI Taxonomy" id="593133"/>
    <lineage>
        <taxon>Bacteria</taxon>
        <taxon>Pseudomonadati</taxon>
        <taxon>Bacteroidota</taxon>
        <taxon>Flavobacteriia</taxon>
        <taxon>Flavobacteriales</taxon>
        <taxon>Flavobacteriaceae</taxon>
        <taxon>Lutibacter</taxon>
    </lineage>
</organism>
<protein>
    <submittedName>
        <fullName evidence="1">Uncharacterized protein</fullName>
    </submittedName>
</protein>
<proteinExistence type="predicted"/>